<evidence type="ECO:0000313" key="1">
    <source>
        <dbReference type="EMBL" id="XHV08301.1"/>
    </source>
</evidence>
<gene>
    <name evidence="1" type="ORF">VIPECOMC04_00015</name>
</gene>
<accession>A0AB74UKS5</accession>
<reference evidence="1" key="1">
    <citation type="submission" date="2024-10" db="EMBL/GenBank/DDBJ databases">
        <authorList>
            <person name="Tejada A.J.P."/>
            <person name="Nada M.A.L."/>
            <person name="Joloro M.J.G."/>
            <person name="Chin R.A.D."/>
            <person name="Reterta M.C.C."/>
            <person name="Casidsid J.Y.O."/>
            <person name="Collado A.R.G."/>
            <person name="Berlin S.C."/>
            <person name="Ancla J.B."/>
            <person name="Asejo A.B."/>
            <person name="Yadao N.M.R."/>
            <person name="De Paz V.P. Jr."/>
            <person name="Bigol U.G."/>
        </authorList>
    </citation>
    <scope>NUCLEOTIDE SEQUENCE</scope>
</reference>
<proteinExistence type="predicted"/>
<sequence>MVQRYEVEKWGLPEPEMAEYAYGDYVEYDAYLKLEAKLREFAEQVIYEPCSKVTEEMAREILGI</sequence>
<organism evidence="1">
    <name type="scientific">Escherichia phage vB_VIPECOMC04</name>
    <dbReference type="NCBI Taxonomy" id="3350136"/>
    <lineage>
        <taxon>Viruses</taxon>
        <taxon>Duplodnaviria</taxon>
        <taxon>Heunggongvirae</taxon>
        <taxon>Uroviricota</taxon>
        <taxon>Caudoviricetes</taxon>
        <taxon>Sarkviridae</taxon>
        <taxon>Guernseyvirinae</taxon>
        <taxon>Kagunavirus</taxon>
    </lineage>
</organism>
<name>A0AB74UKS5_9CAUD</name>
<protein>
    <submittedName>
        <fullName evidence="1">Uncharacterized protein</fullName>
    </submittedName>
</protein>
<dbReference type="EMBL" id="PQ423993">
    <property type="protein sequence ID" value="XHV08301.1"/>
    <property type="molecule type" value="Genomic_DNA"/>
</dbReference>